<keyword evidence="2" id="KW-1185">Reference proteome</keyword>
<comment type="caution">
    <text evidence="1">The sequence shown here is derived from an EMBL/GenBank/DDBJ whole genome shotgun (WGS) entry which is preliminary data.</text>
</comment>
<dbReference type="EMBL" id="AEVF01000013">
    <property type="protein sequence ID" value="EFX40021.1"/>
    <property type="molecule type" value="Genomic_DNA"/>
</dbReference>
<evidence type="ECO:0000313" key="1">
    <source>
        <dbReference type="EMBL" id="EFX40021.1"/>
    </source>
</evidence>
<gene>
    <name evidence="1" type="ORF">HMPREF9180_1478</name>
</gene>
<reference evidence="1 2" key="1">
    <citation type="submission" date="2010-12" db="EMBL/GenBank/DDBJ databases">
        <authorList>
            <person name="Muzny D."/>
            <person name="Qin X."/>
            <person name="Deng J."/>
            <person name="Jiang H."/>
            <person name="Liu Y."/>
            <person name="Qu J."/>
            <person name="Song X.-Z."/>
            <person name="Zhang L."/>
            <person name="Thornton R."/>
            <person name="Coyle M."/>
            <person name="Francisco L."/>
            <person name="Jackson L."/>
            <person name="Javaid M."/>
            <person name="Korchina V."/>
            <person name="Kovar C."/>
            <person name="Mata R."/>
            <person name="Mathew T."/>
            <person name="Ngo R."/>
            <person name="Nguyen L."/>
            <person name="Nguyen N."/>
            <person name="Okwuonu G."/>
            <person name="Ongeri F."/>
            <person name="Pham C."/>
            <person name="Simmons D."/>
            <person name="Wilczek-Boney K."/>
            <person name="Hale W."/>
            <person name="Jakkamsetti A."/>
            <person name="Pham P."/>
            <person name="Ruth R."/>
            <person name="San Lucas F."/>
            <person name="Warren J."/>
            <person name="Zhang J."/>
            <person name="Zhao Z."/>
            <person name="Zhou C."/>
            <person name="Zhu D."/>
            <person name="Lee S."/>
            <person name="Bess C."/>
            <person name="Blankenburg K."/>
            <person name="Forbes L."/>
            <person name="Fu Q."/>
            <person name="Gubbala S."/>
            <person name="Hirani K."/>
            <person name="Jayaseelan J.C."/>
            <person name="Lara F."/>
            <person name="Munidasa M."/>
            <person name="Palculict T."/>
            <person name="Patil S."/>
            <person name="Pu L.-L."/>
            <person name="Saada N."/>
            <person name="Tang L."/>
            <person name="Weissenberger G."/>
            <person name="Zhu Y."/>
            <person name="Hemphill L."/>
            <person name="Shang Y."/>
            <person name="Youmans B."/>
            <person name="Ayvaz T."/>
            <person name="Ross M."/>
            <person name="Santibanez J."/>
            <person name="Aqrawi P."/>
            <person name="Gross S."/>
            <person name="Joshi V."/>
            <person name="Fowler G."/>
            <person name="Nazareth L."/>
            <person name="Reid J."/>
            <person name="Worley K."/>
            <person name="Petrosino J."/>
            <person name="Highlander S."/>
            <person name="Gibbs R."/>
        </authorList>
    </citation>
    <scope>NUCLEOTIDE SEQUENCE [LARGE SCALE GENOMIC DNA]</scope>
    <source>
        <strain evidence="1 2">ATCC 700780</strain>
    </source>
</reference>
<dbReference type="AlphaFoldDB" id="E8KDC3"/>
<dbReference type="RefSeq" id="WP_006146247.1">
    <property type="nucleotide sequence ID" value="NZ_GL732463.1"/>
</dbReference>
<name>E8KDC3_9STRE</name>
<evidence type="ECO:0000313" key="2">
    <source>
        <dbReference type="Proteomes" id="UP000010304"/>
    </source>
</evidence>
<protein>
    <submittedName>
        <fullName evidence="1">Uncharacterized protein</fullName>
    </submittedName>
</protein>
<sequence>MKRYLKNVVCDVLFRNTGSTTTLLEALTNDHVDVEIVKEEISF</sequence>
<organism evidence="1 2">
    <name type="scientific">Streptococcus peroris ATCC 700780</name>
    <dbReference type="NCBI Taxonomy" id="888746"/>
    <lineage>
        <taxon>Bacteria</taxon>
        <taxon>Bacillati</taxon>
        <taxon>Bacillota</taxon>
        <taxon>Bacilli</taxon>
        <taxon>Lactobacillales</taxon>
        <taxon>Streptococcaceae</taxon>
        <taxon>Streptococcus</taxon>
    </lineage>
</organism>
<accession>E8KDC3</accession>
<dbReference type="HOGENOM" id="CLU_3240325_0_0_9"/>
<proteinExistence type="predicted"/>
<dbReference type="Proteomes" id="UP000010304">
    <property type="component" value="Unassembled WGS sequence"/>
</dbReference>